<dbReference type="AlphaFoldDB" id="G0WE83"/>
<dbReference type="InterPro" id="IPR000195">
    <property type="entry name" value="Rab-GAP-TBC_dom"/>
</dbReference>
<dbReference type="GeneID" id="11495685"/>
<protein>
    <recommendedName>
        <fullName evidence="3">Rab-GAP TBC domain-containing protein</fullName>
    </recommendedName>
</protein>
<feature type="domain" description="Rab-GAP TBC" evidence="3">
    <location>
        <begin position="74"/>
        <end position="312"/>
    </location>
</feature>
<dbReference type="STRING" id="1071378.G0WE83"/>
<dbReference type="PANTHER" id="PTHR20913">
    <property type="entry name" value="TBC1 DOMAIN FAMILY MEMBER 20/GTPASE"/>
    <property type="match status" value="1"/>
</dbReference>
<dbReference type="HOGENOM" id="CLU_039465_3_0_1"/>
<evidence type="ECO:0000256" key="1">
    <source>
        <dbReference type="ARBA" id="ARBA00022468"/>
    </source>
</evidence>
<dbReference type="GO" id="GO:0005096">
    <property type="term" value="F:GTPase activator activity"/>
    <property type="evidence" value="ECO:0007669"/>
    <property type="project" value="UniProtKB-KW"/>
</dbReference>
<evidence type="ECO:0000313" key="4">
    <source>
        <dbReference type="EMBL" id="CCD26094.2"/>
    </source>
</evidence>
<reference evidence="4 5" key="1">
    <citation type="journal article" date="2011" name="Proc. Natl. Acad. Sci. U.S.A.">
        <title>Evolutionary erosion of yeast sex chromosomes by mating-type switching accidents.</title>
        <authorList>
            <person name="Gordon J.L."/>
            <person name="Armisen D."/>
            <person name="Proux-Wera E."/>
            <person name="Oheigeartaigh S.S."/>
            <person name="Byrne K.P."/>
            <person name="Wolfe K.H."/>
        </authorList>
    </citation>
    <scope>NUCLEOTIDE SEQUENCE [LARGE SCALE GENOMIC DNA]</scope>
    <source>
        <strain evidence="5">ATCC 10597 / BCRC 20456 / CBS 421 / NBRC 0211 / NRRL Y-12639</strain>
    </source>
</reference>
<gene>
    <name evidence="4" type="primary">NDAI0G03170</name>
    <name evidence="4" type="ordered locus">NDAI_0G03170</name>
</gene>
<keyword evidence="2" id="KW-1133">Transmembrane helix</keyword>
<keyword evidence="2" id="KW-0812">Transmembrane</keyword>
<dbReference type="InterPro" id="IPR035969">
    <property type="entry name" value="Rab-GAP_TBC_sf"/>
</dbReference>
<dbReference type="OrthoDB" id="206700at2759"/>
<keyword evidence="2" id="KW-0472">Membrane</keyword>
<proteinExistence type="predicted"/>
<evidence type="ECO:0000256" key="2">
    <source>
        <dbReference type="SAM" id="Phobius"/>
    </source>
</evidence>
<dbReference type="GO" id="GO:0005789">
    <property type="term" value="C:endoplasmic reticulum membrane"/>
    <property type="evidence" value="ECO:0007669"/>
    <property type="project" value="TreeGrafter"/>
</dbReference>
<dbReference type="SMART" id="SM00164">
    <property type="entry name" value="TBC"/>
    <property type="match status" value="1"/>
</dbReference>
<accession>G0WE83</accession>
<sequence>MVNLTSFYLPMPIKVSNKMTADPMPMENVFDARTLVTYFNMREKQDMKQKLIQRVLEANDYHTLGKLGSTVFGFINHPLRREAWRQLLYEQLTIYDDEDKDPELLSVKQHKDENQVMLDVKRSFGTLKDERLKERLRDILYSTIVKVLRKYPQLNYYQGYHDLVSVFIMVFIESYPFVKTTSFLTPLDARIRGDTDPIQNTDTQTSSSGISKDNKIVDEEQLFGCVERFTLLYLRDFMMNCLDFSLDQLQIIPQLMRMMDIDLFSKLHFDSINPFFAISAILTIFSHDLKPWEDGSSNGTIFQIFDLVISKQSMLVPLFIYANIILEKKQLLLEAYECNQDNFENTVDLVHGIIQQVLMIPSSNDNDADDNKFWRKILKISQDMSIIDDYNGWQTIIHPQSVLLTTASGEGTIKQYNIEEVLCLLGKQIEINEAYKNVPINDKPSCYYGKSESTCLNCAALYSGSFIKLSILIGIFAILLRFTGRNTFKNKMGFMFPDFSKYSSLNYILSMINTYKTEE</sequence>
<dbReference type="Proteomes" id="UP000000689">
    <property type="component" value="Chromosome 7"/>
</dbReference>
<dbReference type="Gene3D" id="1.10.8.1310">
    <property type="match status" value="1"/>
</dbReference>
<dbReference type="InterPro" id="IPR045913">
    <property type="entry name" value="TBC20/Gyp8-like"/>
</dbReference>
<dbReference type="KEGG" id="ndi:NDAI_0G03170"/>
<name>G0WE83_NAUDC</name>
<dbReference type="PROSITE" id="PS50086">
    <property type="entry name" value="TBC_RABGAP"/>
    <property type="match status" value="1"/>
</dbReference>
<dbReference type="OMA" id="YLRDFMM"/>
<feature type="transmembrane region" description="Helical" evidence="2">
    <location>
        <begin position="460"/>
        <end position="482"/>
    </location>
</feature>
<dbReference type="EMBL" id="HE580273">
    <property type="protein sequence ID" value="CCD26094.2"/>
    <property type="molecule type" value="Genomic_DNA"/>
</dbReference>
<keyword evidence="5" id="KW-1185">Reference proteome</keyword>
<dbReference type="SUPFAM" id="SSF47923">
    <property type="entry name" value="Ypt/Rab-GAP domain of gyp1p"/>
    <property type="match status" value="1"/>
</dbReference>
<dbReference type="Pfam" id="PF00566">
    <property type="entry name" value="RabGAP-TBC"/>
    <property type="match status" value="1"/>
</dbReference>
<dbReference type="PANTHER" id="PTHR20913:SF7">
    <property type="entry name" value="RE60063P"/>
    <property type="match status" value="1"/>
</dbReference>
<organism evidence="4 5">
    <name type="scientific">Naumovozyma dairenensis (strain ATCC 10597 / BCRC 20456 / CBS 421 / NBRC 0211 / NRRL Y-12639)</name>
    <name type="common">Saccharomyces dairenensis</name>
    <dbReference type="NCBI Taxonomy" id="1071378"/>
    <lineage>
        <taxon>Eukaryota</taxon>
        <taxon>Fungi</taxon>
        <taxon>Dikarya</taxon>
        <taxon>Ascomycota</taxon>
        <taxon>Saccharomycotina</taxon>
        <taxon>Saccharomycetes</taxon>
        <taxon>Saccharomycetales</taxon>
        <taxon>Saccharomycetaceae</taxon>
        <taxon>Naumovozyma</taxon>
    </lineage>
</organism>
<dbReference type="GO" id="GO:0005777">
    <property type="term" value="C:peroxisome"/>
    <property type="evidence" value="ECO:0007669"/>
    <property type="project" value="EnsemblFungi"/>
</dbReference>
<evidence type="ECO:0000313" key="5">
    <source>
        <dbReference type="Proteomes" id="UP000000689"/>
    </source>
</evidence>
<dbReference type="RefSeq" id="XP_003671337.2">
    <property type="nucleotide sequence ID" value="XM_003671289.2"/>
</dbReference>
<evidence type="ECO:0000259" key="3">
    <source>
        <dbReference type="PROSITE" id="PS50086"/>
    </source>
</evidence>
<dbReference type="GO" id="GO:0006888">
    <property type="term" value="P:endoplasmic reticulum to Golgi vesicle-mediated transport"/>
    <property type="evidence" value="ECO:0007669"/>
    <property type="project" value="TreeGrafter"/>
</dbReference>
<dbReference type="eggNOG" id="KOG2595">
    <property type="taxonomic scope" value="Eukaryota"/>
</dbReference>
<dbReference type="Gene3D" id="1.10.472.80">
    <property type="entry name" value="Ypt/Rab-GAP domain of gyp1p, domain 3"/>
    <property type="match status" value="1"/>
</dbReference>
<keyword evidence="1" id="KW-0343">GTPase activation</keyword>